<name>A0A9D1A358_9FIRM</name>
<gene>
    <name evidence="6" type="ORF">IAB28_04280</name>
</gene>
<evidence type="ECO:0000256" key="1">
    <source>
        <dbReference type="ARBA" id="ARBA00010062"/>
    </source>
</evidence>
<dbReference type="Pfam" id="PF13458">
    <property type="entry name" value="Peripla_BP_6"/>
    <property type="match status" value="1"/>
</dbReference>
<feature type="chain" id="PRO_5038359249" evidence="4">
    <location>
        <begin position="25"/>
        <end position="426"/>
    </location>
</feature>
<reference evidence="6" key="1">
    <citation type="submission" date="2020-10" db="EMBL/GenBank/DDBJ databases">
        <authorList>
            <person name="Gilroy R."/>
        </authorList>
    </citation>
    <scope>NUCLEOTIDE SEQUENCE</scope>
    <source>
        <strain evidence="6">CHK180-2868</strain>
    </source>
</reference>
<sequence>MMKKKWMKLLAPLTAMAMAGMALTGCSGGAEETTAAGGGDTSAASSSEEGEDAGEAVTGEKQVVKVGVMCPMSGTSARFGELYQASIDAAMKAIEEDGLLKDYTLEFEYVDDKGATDGAPAAATYVLDQYGADIAIGHMLTTMVLVSGPMFEEAQVPLLGIVSGPASVSQGFEYLCIETGTDLIQAETLLQYLVEEKGYERLGMIHINTEGGSSAADHIEKVMKEKYGLELVSRDAMTTEDTDFTAQVLKMKDGDAQAVIFWGLNQSQGNVCMKNIEQSWGKVPEEILFAGGTSMAQNQMTETWDAADLEGVVFPVGYIPDESNPAIVRFIEDFKEADVLGQDPADVPARVYDAVFHLVTALNNLGPYDVEAEDFSVKLNEQLRQASFDGVQGHFDYSAFDNGEGLAQMSIGEWGPDYTQRKVYPQ</sequence>
<dbReference type="InterPro" id="IPR028082">
    <property type="entry name" value="Peripla_BP_I"/>
</dbReference>
<dbReference type="EMBL" id="DVGC01000025">
    <property type="protein sequence ID" value="HIR05166.1"/>
    <property type="molecule type" value="Genomic_DNA"/>
</dbReference>
<dbReference type="InterPro" id="IPR051010">
    <property type="entry name" value="BCAA_transport"/>
</dbReference>
<feature type="signal peptide" evidence="4">
    <location>
        <begin position="1"/>
        <end position="24"/>
    </location>
</feature>
<reference evidence="6" key="2">
    <citation type="journal article" date="2021" name="PeerJ">
        <title>Extensive microbial diversity within the chicken gut microbiome revealed by metagenomics and culture.</title>
        <authorList>
            <person name="Gilroy R."/>
            <person name="Ravi A."/>
            <person name="Getino M."/>
            <person name="Pursley I."/>
            <person name="Horton D.L."/>
            <person name="Alikhan N.F."/>
            <person name="Baker D."/>
            <person name="Gharbi K."/>
            <person name="Hall N."/>
            <person name="Watson M."/>
            <person name="Adriaenssens E.M."/>
            <person name="Foster-Nyarko E."/>
            <person name="Jarju S."/>
            <person name="Secka A."/>
            <person name="Antonio M."/>
            <person name="Oren A."/>
            <person name="Chaudhuri R.R."/>
            <person name="La Ragione R."/>
            <person name="Hildebrand F."/>
            <person name="Pallen M.J."/>
        </authorList>
    </citation>
    <scope>NUCLEOTIDE SEQUENCE</scope>
    <source>
        <strain evidence="6">CHK180-2868</strain>
    </source>
</reference>
<evidence type="ECO:0000256" key="3">
    <source>
        <dbReference type="SAM" id="MobiDB-lite"/>
    </source>
</evidence>
<dbReference type="SUPFAM" id="SSF53822">
    <property type="entry name" value="Periplasmic binding protein-like I"/>
    <property type="match status" value="1"/>
</dbReference>
<comment type="caution">
    <text evidence="6">The sequence shown here is derived from an EMBL/GenBank/DDBJ whole genome shotgun (WGS) entry which is preliminary data.</text>
</comment>
<evidence type="ECO:0000313" key="6">
    <source>
        <dbReference type="EMBL" id="HIR05166.1"/>
    </source>
</evidence>
<comment type="similarity">
    <text evidence="1">Belongs to the leucine-binding protein family.</text>
</comment>
<proteinExistence type="inferred from homology"/>
<evidence type="ECO:0000256" key="2">
    <source>
        <dbReference type="ARBA" id="ARBA00022729"/>
    </source>
</evidence>
<keyword evidence="2 4" id="KW-0732">Signal</keyword>
<organism evidence="6 7">
    <name type="scientific">Candidatus Copromonas faecavium</name>
    <name type="common">nom. illeg.</name>
    <dbReference type="NCBI Taxonomy" id="2840740"/>
    <lineage>
        <taxon>Bacteria</taxon>
        <taxon>Bacillati</taxon>
        <taxon>Bacillota</taxon>
        <taxon>Clostridia</taxon>
        <taxon>Lachnospirales</taxon>
        <taxon>Lachnospiraceae</taxon>
        <taxon>Candidatus Copromonas (nom. illeg.)</taxon>
    </lineage>
</organism>
<dbReference type="PANTHER" id="PTHR30483">
    <property type="entry name" value="LEUCINE-SPECIFIC-BINDING PROTEIN"/>
    <property type="match status" value="1"/>
</dbReference>
<dbReference type="AlphaFoldDB" id="A0A9D1A358"/>
<dbReference type="PANTHER" id="PTHR30483:SF6">
    <property type="entry name" value="PERIPLASMIC BINDING PROTEIN OF ABC TRANSPORTER FOR NATURAL AMINO ACIDS"/>
    <property type="match status" value="1"/>
</dbReference>
<feature type="region of interest" description="Disordered" evidence="3">
    <location>
        <begin position="29"/>
        <end position="58"/>
    </location>
</feature>
<feature type="domain" description="Leucine-binding protein" evidence="5">
    <location>
        <begin position="64"/>
        <end position="414"/>
    </location>
</feature>
<evidence type="ECO:0000256" key="4">
    <source>
        <dbReference type="SAM" id="SignalP"/>
    </source>
</evidence>
<evidence type="ECO:0000259" key="5">
    <source>
        <dbReference type="Pfam" id="PF13458"/>
    </source>
</evidence>
<dbReference type="Gene3D" id="3.40.50.2300">
    <property type="match status" value="2"/>
</dbReference>
<feature type="compositionally biased region" description="Low complexity" evidence="3">
    <location>
        <begin position="29"/>
        <end position="47"/>
    </location>
</feature>
<accession>A0A9D1A358</accession>
<dbReference type="PROSITE" id="PS51257">
    <property type="entry name" value="PROKAR_LIPOPROTEIN"/>
    <property type="match status" value="1"/>
</dbReference>
<evidence type="ECO:0000313" key="7">
    <source>
        <dbReference type="Proteomes" id="UP000824250"/>
    </source>
</evidence>
<dbReference type="Proteomes" id="UP000824250">
    <property type="component" value="Unassembled WGS sequence"/>
</dbReference>
<protein>
    <submittedName>
        <fullName evidence="6">ABC transporter substrate-binding protein</fullName>
    </submittedName>
</protein>
<dbReference type="InterPro" id="IPR028081">
    <property type="entry name" value="Leu-bd"/>
</dbReference>